<sequence length="295" mass="32451">MSKINTHLLQIFAVTAQTLNFRLAAEQLHITQPPLSRAIQNLEQRLGVKLFLRDTQSVQLTSAGKLLLPRALAILAMLDDTETFMSSLVEPSQLRLGLTTSVEAGSFSQLTEALAIALPGMSVELTYDNSPKLVAAIKAGRIDAAVIAMPTRTLDFPVQSLGQQPMMVAISSKHPLANRRQLSLADIASEPVYHFERARQPAFFDYCHEIFRRHHFAPRFLLEPNDHHVLLSDIAAGKGVALLPASFKALRLTGVSYRKLKEGDELALKLALITGANAHPQTNLLFDLAGKYLQT</sequence>
<comment type="caution">
    <text evidence="6">The sequence shown here is derived from an EMBL/GenBank/DDBJ whole genome shotgun (WGS) entry which is preliminary data.</text>
</comment>
<name>A0A318JFP4_9BURK</name>
<evidence type="ECO:0000256" key="4">
    <source>
        <dbReference type="ARBA" id="ARBA00023163"/>
    </source>
</evidence>
<feature type="domain" description="HTH lysR-type" evidence="5">
    <location>
        <begin position="4"/>
        <end position="61"/>
    </location>
</feature>
<dbReference type="GO" id="GO:0032993">
    <property type="term" value="C:protein-DNA complex"/>
    <property type="evidence" value="ECO:0007669"/>
    <property type="project" value="TreeGrafter"/>
</dbReference>
<keyword evidence="7" id="KW-1185">Reference proteome</keyword>
<reference evidence="6 7" key="1">
    <citation type="submission" date="2018-05" db="EMBL/GenBank/DDBJ databases">
        <title>Genomic Encyclopedia of Type Strains, Phase IV (KMG-IV): sequencing the most valuable type-strain genomes for metagenomic binning, comparative biology and taxonomic classification.</title>
        <authorList>
            <person name="Goeker M."/>
        </authorList>
    </citation>
    <scope>NUCLEOTIDE SEQUENCE [LARGE SCALE GENOMIC DNA]</scope>
    <source>
        <strain evidence="6 7">DSM 19792</strain>
    </source>
</reference>
<dbReference type="InterPro" id="IPR005119">
    <property type="entry name" value="LysR_subst-bd"/>
</dbReference>
<dbReference type="Proteomes" id="UP000247792">
    <property type="component" value="Unassembled WGS sequence"/>
</dbReference>
<accession>A0A318JFP4</accession>
<dbReference type="FunFam" id="1.10.10.10:FF:000001">
    <property type="entry name" value="LysR family transcriptional regulator"/>
    <property type="match status" value="1"/>
</dbReference>
<dbReference type="Gene3D" id="1.10.10.10">
    <property type="entry name" value="Winged helix-like DNA-binding domain superfamily/Winged helix DNA-binding domain"/>
    <property type="match status" value="1"/>
</dbReference>
<dbReference type="OrthoDB" id="8807047at2"/>
<keyword evidence="3 6" id="KW-0238">DNA-binding</keyword>
<dbReference type="Pfam" id="PF03466">
    <property type="entry name" value="LysR_substrate"/>
    <property type="match status" value="1"/>
</dbReference>
<organism evidence="6 7">
    <name type="scientific">Undibacterium pigrum</name>
    <dbReference type="NCBI Taxonomy" id="401470"/>
    <lineage>
        <taxon>Bacteria</taxon>
        <taxon>Pseudomonadati</taxon>
        <taxon>Pseudomonadota</taxon>
        <taxon>Betaproteobacteria</taxon>
        <taxon>Burkholderiales</taxon>
        <taxon>Oxalobacteraceae</taxon>
        <taxon>Undibacterium</taxon>
    </lineage>
</organism>
<dbReference type="GO" id="GO:0003677">
    <property type="term" value="F:DNA binding"/>
    <property type="evidence" value="ECO:0007669"/>
    <property type="project" value="UniProtKB-KW"/>
</dbReference>
<comment type="similarity">
    <text evidence="1">Belongs to the LysR transcriptional regulatory family.</text>
</comment>
<protein>
    <submittedName>
        <fullName evidence="6">DNA-binding transcriptional LysR family regulator</fullName>
    </submittedName>
</protein>
<evidence type="ECO:0000313" key="6">
    <source>
        <dbReference type="EMBL" id="PXX42507.1"/>
    </source>
</evidence>
<dbReference type="InterPro" id="IPR036390">
    <property type="entry name" value="WH_DNA-bd_sf"/>
</dbReference>
<dbReference type="Pfam" id="PF00126">
    <property type="entry name" value="HTH_1"/>
    <property type="match status" value="1"/>
</dbReference>
<gene>
    <name evidence="6" type="ORF">DFR42_105165</name>
</gene>
<evidence type="ECO:0000313" key="7">
    <source>
        <dbReference type="Proteomes" id="UP000247792"/>
    </source>
</evidence>
<keyword evidence="4" id="KW-0804">Transcription</keyword>
<dbReference type="RefSeq" id="WP_110256058.1">
    <property type="nucleotide sequence ID" value="NZ_QJKB01000005.1"/>
</dbReference>
<evidence type="ECO:0000256" key="1">
    <source>
        <dbReference type="ARBA" id="ARBA00009437"/>
    </source>
</evidence>
<dbReference type="AlphaFoldDB" id="A0A318JFP4"/>
<keyword evidence="2" id="KW-0805">Transcription regulation</keyword>
<evidence type="ECO:0000256" key="2">
    <source>
        <dbReference type="ARBA" id="ARBA00023015"/>
    </source>
</evidence>
<evidence type="ECO:0000256" key="3">
    <source>
        <dbReference type="ARBA" id="ARBA00023125"/>
    </source>
</evidence>
<proteinExistence type="inferred from homology"/>
<dbReference type="SUPFAM" id="SSF46785">
    <property type="entry name" value="Winged helix' DNA-binding domain"/>
    <property type="match status" value="1"/>
</dbReference>
<dbReference type="Gene3D" id="3.40.190.10">
    <property type="entry name" value="Periplasmic binding protein-like II"/>
    <property type="match status" value="2"/>
</dbReference>
<dbReference type="EMBL" id="QJKB01000005">
    <property type="protein sequence ID" value="PXX42507.1"/>
    <property type="molecule type" value="Genomic_DNA"/>
</dbReference>
<evidence type="ECO:0000259" key="5">
    <source>
        <dbReference type="PROSITE" id="PS50931"/>
    </source>
</evidence>
<dbReference type="PANTHER" id="PTHR30346">
    <property type="entry name" value="TRANSCRIPTIONAL DUAL REGULATOR HCAR-RELATED"/>
    <property type="match status" value="1"/>
</dbReference>
<dbReference type="InterPro" id="IPR036388">
    <property type="entry name" value="WH-like_DNA-bd_sf"/>
</dbReference>
<dbReference type="PROSITE" id="PS50931">
    <property type="entry name" value="HTH_LYSR"/>
    <property type="match status" value="1"/>
</dbReference>
<dbReference type="PRINTS" id="PR00039">
    <property type="entry name" value="HTHLYSR"/>
</dbReference>
<dbReference type="PANTHER" id="PTHR30346:SF17">
    <property type="entry name" value="LYSR FAMILY TRANSCRIPTIONAL REGULATOR"/>
    <property type="match status" value="1"/>
</dbReference>
<dbReference type="SUPFAM" id="SSF53850">
    <property type="entry name" value="Periplasmic binding protein-like II"/>
    <property type="match status" value="1"/>
</dbReference>
<dbReference type="InterPro" id="IPR000847">
    <property type="entry name" value="LysR_HTH_N"/>
</dbReference>
<dbReference type="GO" id="GO:0003700">
    <property type="term" value="F:DNA-binding transcription factor activity"/>
    <property type="evidence" value="ECO:0007669"/>
    <property type="project" value="InterPro"/>
</dbReference>
<dbReference type="CDD" id="cd08414">
    <property type="entry name" value="PBP2_LTTR_aromatics_like"/>
    <property type="match status" value="1"/>
</dbReference>